<organism evidence="1 2">
    <name type="scientific">Catharanthus roseus</name>
    <name type="common">Madagascar periwinkle</name>
    <name type="synonym">Vinca rosea</name>
    <dbReference type="NCBI Taxonomy" id="4058"/>
    <lineage>
        <taxon>Eukaryota</taxon>
        <taxon>Viridiplantae</taxon>
        <taxon>Streptophyta</taxon>
        <taxon>Embryophyta</taxon>
        <taxon>Tracheophyta</taxon>
        <taxon>Spermatophyta</taxon>
        <taxon>Magnoliopsida</taxon>
        <taxon>eudicotyledons</taxon>
        <taxon>Gunneridae</taxon>
        <taxon>Pentapetalae</taxon>
        <taxon>asterids</taxon>
        <taxon>lamiids</taxon>
        <taxon>Gentianales</taxon>
        <taxon>Apocynaceae</taxon>
        <taxon>Rauvolfioideae</taxon>
        <taxon>Vinceae</taxon>
        <taxon>Catharanthinae</taxon>
        <taxon>Catharanthus</taxon>
    </lineage>
</organism>
<comment type="caution">
    <text evidence="1">The sequence shown here is derived from an EMBL/GenBank/DDBJ whole genome shotgun (WGS) entry which is preliminary data.</text>
</comment>
<accession>A0ACC0BR12</accession>
<proteinExistence type="predicted"/>
<gene>
    <name evidence="1" type="ORF">M9H77_05977</name>
</gene>
<dbReference type="EMBL" id="CM044702">
    <property type="protein sequence ID" value="KAI5675027.1"/>
    <property type="molecule type" value="Genomic_DNA"/>
</dbReference>
<evidence type="ECO:0000313" key="2">
    <source>
        <dbReference type="Proteomes" id="UP001060085"/>
    </source>
</evidence>
<reference evidence="2" key="1">
    <citation type="journal article" date="2023" name="Nat. Plants">
        <title>Single-cell RNA sequencing provides a high-resolution roadmap for understanding the multicellular compartmentation of specialized metabolism.</title>
        <authorList>
            <person name="Sun S."/>
            <person name="Shen X."/>
            <person name="Li Y."/>
            <person name="Li Y."/>
            <person name="Wang S."/>
            <person name="Li R."/>
            <person name="Zhang H."/>
            <person name="Shen G."/>
            <person name="Guo B."/>
            <person name="Wei J."/>
            <person name="Xu J."/>
            <person name="St-Pierre B."/>
            <person name="Chen S."/>
            <person name="Sun C."/>
        </authorList>
    </citation>
    <scope>NUCLEOTIDE SEQUENCE [LARGE SCALE GENOMIC DNA]</scope>
</reference>
<evidence type="ECO:0000313" key="1">
    <source>
        <dbReference type="EMBL" id="KAI5675027.1"/>
    </source>
</evidence>
<name>A0ACC0BR12_CATRO</name>
<keyword evidence="2" id="KW-1185">Reference proteome</keyword>
<sequence>MDNSGGVYHSDGSNQYPDDDDGGVGFSLRNSVVDELNSDWKKNLKIDNNDNRKRDILYEEEEEEEEEDDEDLTEALMAQMGYGKTKPAEEEGEDEDITDDLLNQMGYGKTRQKKHEPPATPIPADNLKSAMKDRIKKDKEKKVRWAEDVYDPIPSAPSHLAANKIERHNRSENKKSGKNKQNWGIKGRGGGAKSGKDEKKRRGGGAKGGKDKDNKQVKNFGGSSSKKCFHTLD</sequence>
<dbReference type="Proteomes" id="UP001060085">
    <property type="component" value="Linkage Group LG02"/>
</dbReference>
<protein>
    <submittedName>
        <fullName evidence="1">Uncharacterized protein</fullName>
    </submittedName>
</protein>